<organism evidence="1 2">
    <name type="scientific">Saccharomonospora viridis</name>
    <dbReference type="NCBI Taxonomy" id="1852"/>
    <lineage>
        <taxon>Bacteria</taxon>
        <taxon>Bacillati</taxon>
        <taxon>Actinomycetota</taxon>
        <taxon>Actinomycetes</taxon>
        <taxon>Pseudonocardiales</taxon>
        <taxon>Pseudonocardiaceae</taxon>
        <taxon>Saccharomonospora</taxon>
    </lineage>
</organism>
<name>A0A837D5W9_9PSEU</name>
<dbReference type="EMBL" id="JRZE01000006">
    <property type="protein sequence ID" value="KHF43219.1"/>
    <property type="molecule type" value="Genomic_DNA"/>
</dbReference>
<sequence length="438" mass="48855">MADSRPTPAEFGALQELATFPLTEAIFGRRSRRFALGDEIPDGPLAYRSRHEPVPLTELERMLVLSAMGGTTGWHYSITRNAHYAPHVANYAGGAAGRTFPSAAGFHTAELFFTDDSGVYFFPTRDAGALVDPATEQITPQLMVERHRQRLRRLSTERLFLPAEEPYLEGHNTWCVNVPGSLLVIPVADIAQHLLAVLCFLTQNGYAIYDDIHNRALPGLDQFRGLVDVEEPFPLTFSEQYALTEATAELATSCYAGVLLLQAMGLGGWMFDGIDRFSILGASDNPDVPGLGFRYDTDEHWATPNPTGREGVFEAYCPPHYRTMADAVDAFAHRKFGPGGPFHPDTPGAWTDTPGFRSSAQVHDETFKACVSLQAQYILDTFRKFPATVPTVFILNYVQAHHLDLDFYDRFFTPGAYLHTHATHMDTWHRREETPHHP</sequence>
<evidence type="ECO:0000313" key="1">
    <source>
        <dbReference type="EMBL" id="KHF43219.1"/>
    </source>
</evidence>
<dbReference type="AlphaFoldDB" id="A0A837D5W9"/>
<dbReference type="Proteomes" id="UP000030848">
    <property type="component" value="Unassembled WGS sequence"/>
</dbReference>
<dbReference type="RefSeq" id="WP_037312250.1">
    <property type="nucleotide sequence ID" value="NZ_FOWS01000001.1"/>
</dbReference>
<proteinExistence type="predicted"/>
<protein>
    <submittedName>
        <fullName evidence="1">Uncharacterized protein</fullName>
    </submittedName>
</protein>
<accession>A0A837D5W9</accession>
<comment type="caution">
    <text evidence="1">The sequence shown here is derived from an EMBL/GenBank/DDBJ whole genome shotgun (WGS) entry which is preliminary data.</text>
</comment>
<dbReference type="OrthoDB" id="5464610at2"/>
<gene>
    <name evidence="1" type="ORF">MINT15_34210</name>
</gene>
<evidence type="ECO:0000313" key="2">
    <source>
        <dbReference type="Proteomes" id="UP000030848"/>
    </source>
</evidence>
<reference evidence="1 2" key="1">
    <citation type="submission" date="2014-10" db="EMBL/GenBank/DDBJ databases">
        <title>Genome sequence of Micropolyspora internatus JCM3315.</title>
        <authorList>
            <person name="Shin S.-K."/>
            <person name="Yi H."/>
        </authorList>
    </citation>
    <scope>NUCLEOTIDE SEQUENCE [LARGE SCALE GENOMIC DNA]</scope>
    <source>
        <strain evidence="1 2">JCM 3315</strain>
    </source>
</reference>